<evidence type="ECO:0000256" key="1">
    <source>
        <dbReference type="ARBA" id="ARBA00004569"/>
    </source>
</evidence>
<dbReference type="PANTHER" id="PTHR43016:SF16">
    <property type="entry name" value="METALLOPROTEASE, PUTATIVE (AFU_ORTHOLOGUE AFUA_4G07610)-RELATED"/>
    <property type="match status" value="1"/>
</dbReference>
<dbReference type="GO" id="GO:0046872">
    <property type="term" value="F:metal ion binding"/>
    <property type="evidence" value="ECO:0007669"/>
    <property type="project" value="InterPro"/>
</dbReference>
<feature type="domain" description="Peptidase M16C associated" evidence="8">
    <location>
        <begin position="531"/>
        <end position="794"/>
    </location>
</feature>
<dbReference type="GO" id="GO:0006508">
    <property type="term" value="P:proteolysis"/>
    <property type="evidence" value="ECO:0007669"/>
    <property type="project" value="InterPro"/>
</dbReference>
<dbReference type="SUPFAM" id="SSF63411">
    <property type="entry name" value="LuxS/MPP-like metallohydrolase"/>
    <property type="match status" value="4"/>
</dbReference>
<dbReference type="PANTHER" id="PTHR43016">
    <property type="entry name" value="PRESEQUENCE PROTEASE"/>
    <property type="match status" value="1"/>
</dbReference>
<dbReference type="FunFam" id="3.30.830.10:FF:000015">
    <property type="entry name" value="Putative zinc metalloprotease"/>
    <property type="match status" value="1"/>
</dbReference>
<evidence type="ECO:0000256" key="6">
    <source>
        <dbReference type="ARBA" id="ARBA00045897"/>
    </source>
</evidence>
<dbReference type="SMART" id="SM01264">
    <property type="entry name" value="M16C_associated"/>
    <property type="match status" value="1"/>
</dbReference>
<feature type="compositionally biased region" description="Low complexity" evidence="7">
    <location>
        <begin position="1088"/>
        <end position="1109"/>
    </location>
</feature>
<dbReference type="Pfam" id="PF00675">
    <property type="entry name" value="Peptidase_M16"/>
    <property type="match status" value="1"/>
</dbReference>
<dbReference type="AlphaFoldDB" id="A0A0F7SL97"/>
<evidence type="ECO:0000259" key="8">
    <source>
        <dbReference type="SMART" id="SM01264"/>
    </source>
</evidence>
<dbReference type="InterPro" id="IPR011765">
    <property type="entry name" value="Pept_M16_N"/>
</dbReference>
<dbReference type="FunFam" id="3.30.830.10:FF:000031">
    <property type="entry name" value="Putative zinc metalloprotease"/>
    <property type="match status" value="1"/>
</dbReference>
<evidence type="ECO:0000256" key="5">
    <source>
        <dbReference type="ARBA" id="ARBA00034552"/>
    </source>
</evidence>
<accession>A0A0F7SL97</accession>
<protein>
    <recommendedName>
        <fullName evidence="4">Presequence protease, mitochondrial</fullName>
    </recommendedName>
    <alternativeName>
        <fullName evidence="5">Pitrilysin metalloproteinase</fullName>
    </alternativeName>
</protein>
<name>A0A0F7SL97_PHARH</name>
<reference evidence="9" key="1">
    <citation type="submission" date="2014-08" db="EMBL/GenBank/DDBJ databases">
        <authorList>
            <person name="Sharma Rahul"/>
            <person name="Thines Marco"/>
        </authorList>
    </citation>
    <scope>NUCLEOTIDE SEQUENCE</scope>
</reference>
<evidence type="ECO:0000256" key="3">
    <source>
        <dbReference type="ARBA" id="ARBA00011853"/>
    </source>
</evidence>
<evidence type="ECO:0000256" key="7">
    <source>
        <dbReference type="SAM" id="MobiDB-lite"/>
    </source>
</evidence>
<comment type="subcellular location">
    <subcellularLocation>
        <location evidence="1">Mitochondrion intermembrane space</location>
    </subcellularLocation>
</comment>
<sequence length="1109" mass="122984">MDRCLSHLNILSNHLDRLSERSGHSFNQRSVYLSPICSSFSTPYSPLKRMSLHTQPTTTPLPMEEGQTVYGNYELVRSFTPPSSTVPIQKWRSTKTGLSVTWAGVPGPIVNGTFTVPTEIFDDTGRPHTLEHLIFLGSSSYPYKGILDNLANKSFADGTNAWTDNDHTAYTISCAGGEGFLKLLPVYIDHILYPTLTKESFVTEVHHVNEKGENAGVVYAEMQARENGSGDLMALKMQRIMYPQSNAYRSETGGLMGALRDLTVEKIKEYHSSLYLPHNLHLLITGSSCPLPSLLHTLNEIVEPYILSKTPSFPPADWKRPFLETSTKEPVEWSSEEKEEVVEFLEADESVGEVQIGFEGVKRENLIDNLAIDVLTTYLTDSPIAPLNKEFVEIPEPLCTSIDLYTSNRVAVNELAFYLSDVPAEQLDKMSGMVKKVLQNIVKEGIDMERMGMVFRREKRQTLHNLEAKPEGIIDAAVISDLLYGNPNGEDLQESHNFMRHYDELESWTSTDWSAFLDKYLASAPSITVIGKPSAALATKVETAEKERIKQQRKDLGEDGLRQKGEELKAAKAANDREIPKEILESFQIPNVNSISWIPVETAVNDGKVSKKGQVQECIAFDGENLPFFIHFSHLQSNFLTLNVYLSTADLPADLRPYASLWQDSFFSLPIKRANGSELSHEDVINQLNDQTVQYYTDYGCAGAFQDLLRIQIKVEKHQYGSTIAWIRDLIWGSTFVKDRLEVTIAKLVQELPQQKRDGSSVARSVSERMIMDEGKSTSVANGLLRQLEFLPEVATRLKDDPESVIRDLEKFREIITAPRNLRVAVSGDILNLSEPRSSWLKNFKALPKSELGAVPWSKDALSPLGKAPSKSAVLVTLPSIEGSYSNHTAKGVVGWDHPDLPSLEVTKAVLNALESYLWKYIRGAGFAYGCGVTLSIESGTVGFYVYRSPDAFKAFEEGARVIRGLADETIKLDSNIVEAAKSSLVFAYAQKEKSLSSACSLAFNNEVLKRSSSRDLLSRMQSVTKSEILGALRKYILPIFDPASSVVACTSAPGKAEEIANSFETFGYAVERRVLSGLGGDDEDSGSESGSDMSYSDESVSGSESESE</sequence>
<dbReference type="Pfam" id="PF05193">
    <property type="entry name" value="Peptidase_M16_C"/>
    <property type="match status" value="1"/>
</dbReference>
<organism evidence="9">
    <name type="scientific">Phaffia rhodozyma</name>
    <name type="common">Yeast</name>
    <name type="synonym">Xanthophyllomyces dendrorhous</name>
    <dbReference type="NCBI Taxonomy" id="264483"/>
    <lineage>
        <taxon>Eukaryota</taxon>
        <taxon>Fungi</taxon>
        <taxon>Dikarya</taxon>
        <taxon>Basidiomycota</taxon>
        <taxon>Agaricomycotina</taxon>
        <taxon>Tremellomycetes</taxon>
        <taxon>Cystofilobasidiales</taxon>
        <taxon>Mrakiaceae</taxon>
        <taxon>Phaffia</taxon>
    </lineage>
</organism>
<feature type="region of interest" description="Disordered" evidence="7">
    <location>
        <begin position="1078"/>
        <end position="1109"/>
    </location>
</feature>
<evidence type="ECO:0000256" key="4">
    <source>
        <dbReference type="ARBA" id="ARBA00020167"/>
    </source>
</evidence>
<dbReference type="EMBL" id="LN483124">
    <property type="protein sequence ID" value="CED82231.1"/>
    <property type="molecule type" value="Genomic_DNA"/>
</dbReference>
<dbReference type="InterPro" id="IPR011249">
    <property type="entry name" value="Metalloenz_LuxS/M16"/>
</dbReference>
<comment type="function">
    <text evidence="6">Degrades mitochondrial transit peptides after their cleavage in the intermembrane space or in the matrix, and presequence peptides; clearance of these peptides is required to keep the presequence processing machinery running. Preferentially cleaves the N-terminal side of paired basic amino acid residues. Also degrades other unstructured peptides. May function as an ATP-dependent peptidase as opposed to a metalloendopeptidase.</text>
</comment>
<evidence type="ECO:0000313" key="9">
    <source>
        <dbReference type="EMBL" id="CED82231.1"/>
    </source>
</evidence>
<dbReference type="GO" id="GO:0005758">
    <property type="term" value="C:mitochondrial intermembrane space"/>
    <property type="evidence" value="ECO:0007669"/>
    <property type="project" value="UniProtKB-SubCell"/>
</dbReference>
<evidence type="ECO:0000256" key="2">
    <source>
        <dbReference type="ARBA" id="ARBA00007575"/>
    </source>
</evidence>
<proteinExistence type="inferred from homology"/>
<dbReference type="InterPro" id="IPR007863">
    <property type="entry name" value="Peptidase_M16_C"/>
</dbReference>
<comment type="subunit">
    <text evidence="3">Monomer and homodimer; homodimerization is induced by binding of the substrate.</text>
</comment>
<dbReference type="Gene3D" id="3.30.830.10">
    <property type="entry name" value="Metalloenzyme, LuxS/M16 peptidase-like"/>
    <property type="match status" value="4"/>
</dbReference>
<comment type="similarity">
    <text evidence="2">Belongs to the peptidase M16 family. PreP subfamily.</text>
</comment>
<dbReference type="InterPro" id="IPR013578">
    <property type="entry name" value="Peptidase_M16C_assoc"/>
</dbReference>